<dbReference type="AlphaFoldDB" id="A0A1V4GXA9"/>
<dbReference type="Pfam" id="PF07282">
    <property type="entry name" value="Cas12f1-like_TNB"/>
    <property type="match status" value="1"/>
</dbReference>
<organism evidence="3 4">
    <name type="scientific">Moraxella lacunata</name>
    <dbReference type="NCBI Taxonomy" id="477"/>
    <lineage>
        <taxon>Bacteria</taxon>
        <taxon>Pseudomonadati</taxon>
        <taxon>Pseudomonadota</taxon>
        <taxon>Gammaproteobacteria</taxon>
        <taxon>Moraxellales</taxon>
        <taxon>Moraxellaceae</taxon>
        <taxon>Moraxella</taxon>
    </lineage>
</organism>
<feature type="domain" description="Cas12f1-like TNB" evidence="2">
    <location>
        <begin position="25"/>
        <end position="48"/>
    </location>
</feature>
<reference evidence="4" key="1">
    <citation type="submission" date="2017-03" db="EMBL/GenBank/DDBJ databases">
        <title>Draft genome sequence of Moraxella equi CCUG 4950T type strain.</title>
        <authorList>
            <person name="Salva-Serra F."/>
            <person name="Engstrom-Jakobsson H."/>
            <person name="Thorell K."/>
            <person name="Jaen-Luchoro D."/>
            <person name="Gonzales-Siles L."/>
            <person name="Karlsson R."/>
            <person name="Yazdan S."/>
            <person name="Boulund F."/>
            <person name="Johnning A."/>
            <person name="Engstrand L."/>
            <person name="Kristiansson E."/>
            <person name="Moore E."/>
        </authorList>
    </citation>
    <scope>NUCLEOTIDE SEQUENCE [LARGE SCALE GENOMIC DNA]</scope>
    <source>
        <strain evidence="4">CCUG 4441</strain>
    </source>
</reference>
<dbReference type="InterPro" id="IPR010095">
    <property type="entry name" value="Cas12f1-like_TNB"/>
</dbReference>
<proteinExistence type="predicted"/>
<evidence type="ECO:0000256" key="1">
    <source>
        <dbReference type="ARBA" id="ARBA00023125"/>
    </source>
</evidence>
<protein>
    <recommendedName>
        <fullName evidence="2">Cas12f1-like TNB domain-containing protein</fullName>
    </recommendedName>
</protein>
<evidence type="ECO:0000313" key="4">
    <source>
        <dbReference type="Proteomes" id="UP000191025"/>
    </source>
</evidence>
<sequence length="59" mass="6782">MLFCPVIRPRKDIVLMKFGDELPLSVRNWTCPNCNTNHDRDINASINILNKADKILNLS</sequence>
<comment type="caution">
    <text evidence="3">The sequence shown here is derived from an EMBL/GenBank/DDBJ whole genome shotgun (WGS) entry which is preliminary data.</text>
</comment>
<dbReference type="GO" id="GO:0003677">
    <property type="term" value="F:DNA binding"/>
    <property type="evidence" value="ECO:0007669"/>
    <property type="project" value="UniProtKB-KW"/>
</dbReference>
<evidence type="ECO:0000313" key="3">
    <source>
        <dbReference type="EMBL" id="OPH36776.1"/>
    </source>
</evidence>
<gene>
    <name evidence="3" type="ORF">B5J94_06580</name>
</gene>
<name>A0A1V4GXA9_MORLA</name>
<dbReference type="EMBL" id="MXAN01000045">
    <property type="protein sequence ID" value="OPH36776.1"/>
    <property type="molecule type" value="Genomic_DNA"/>
</dbReference>
<evidence type="ECO:0000259" key="2">
    <source>
        <dbReference type="Pfam" id="PF07282"/>
    </source>
</evidence>
<keyword evidence="1" id="KW-0238">DNA-binding</keyword>
<dbReference type="Proteomes" id="UP000191025">
    <property type="component" value="Unassembled WGS sequence"/>
</dbReference>
<accession>A0A1V4GXA9</accession>